<evidence type="ECO:0000313" key="2">
    <source>
        <dbReference type="Proteomes" id="UP000020938"/>
    </source>
</evidence>
<reference evidence="1 2" key="1">
    <citation type="submission" date="2014-02" db="EMBL/GenBank/DDBJ databases">
        <authorList>
            <person name="Sears C."/>
            <person name="Carroll K."/>
            <person name="Sack B.R."/>
            <person name="Qadri F."/>
            <person name="Myers L.L."/>
            <person name="Chung G.-T."/>
            <person name="Escheverria P."/>
            <person name="Fraser C.M."/>
            <person name="Sadzewicz L."/>
            <person name="Shefchek K.A."/>
            <person name="Tallon L."/>
            <person name="Das S.P."/>
            <person name="Daugherty S."/>
            <person name="Mongodin E.F."/>
        </authorList>
    </citation>
    <scope>NUCLEOTIDE SEQUENCE [LARGE SCALE GENOMIC DNA]</scope>
    <source>
        <strain evidence="1 2">3976T8</strain>
    </source>
</reference>
<organism evidence="1 2">
    <name type="scientific">Bacteroides fragilis str. 3976T8</name>
    <dbReference type="NCBI Taxonomy" id="1339314"/>
    <lineage>
        <taxon>Bacteria</taxon>
        <taxon>Pseudomonadati</taxon>
        <taxon>Bacteroidota</taxon>
        <taxon>Bacteroidia</taxon>
        <taxon>Bacteroidales</taxon>
        <taxon>Bacteroidaceae</taxon>
        <taxon>Bacteroides</taxon>
    </lineage>
</organism>
<evidence type="ECO:0000313" key="1">
    <source>
        <dbReference type="EMBL" id="EXZ75239.1"/>
    </source>
</evidence>
<gene>
    <name evidence="1" type="ORF">M123_0193</name>
</gene>
<proteinExistence type="predicted"/>
<sequence length="42" mass="4932">MLPDAEQKIPIFSIRVIDVIAYKYLQFSINDNKFYCIFVSST</sequence>
<accession>A0A016CV73</accession>
<dbReference type="Proteomes" id="UP000020938">
    <property type="component" value="Unassembled WGS sequence"/>
</dbReference>
<comment type="caution">
    <text evidence="1">The sequence shown here is derived from an EMBL/GenBank/DDBJ whole genome shotgun (WGS) entry which is preliminary data.</text>
</comment>
<name>A0A016CV73_BACFG</name>
<dbReference type="AlphaFoldDB" id="A0A016CV73"/>
<dbReference type="EMBL" id="JGDS01000031">
    <property type="protein sequence ID" value="EXZ75239.1"/>
    <property type="molecule type" value="Genomic_DNA"/>
</dbReference>
<protein>
    <submittedName>
        <fullName evidence="1">Uncharacterized protein</fullName>
    </submittedName>
</protein>